<dbReference type="InterPro" id="IPR018660">
    <property type="entry name" value="MliC"/>
</dbReference>
<name>A0A0U2X659_9GAMM</name>
<dbReference type="EMBL" id="CP011034">
    <property type="protein sequence ID" value="ALS32830.1"/>
    <property type="molecule type" value="Genomic_DNA"/>
</dbReference>
<dbReference type="SUPFAM" id="SSF141488">
    <property type="entry name" value="YdhA-like"/>
    <property type="match status" value="1"/>
</dbReference>
<sequence length="122" mass="13101">MKIFSPAIIITTLMLSACGNELQDNSNTDVKNTAQTAVIVHNYQCESGNTIAVTYSSTDTATVDYLGTEYEMKIAVSASGARYMNDKYEFWTKASGNGSEGTLFSHMQDGSTGDAIETCTAL</sequence>
<evidence type="ECO:0000256" key="1">
    <source>
        <dbReference type="ARBA" id="ARBA00022729"/>
    </source>
</evidence>
<keyword evidence="4" id="KW-0449">Lipoprotein</keyword>
<dbReference type="AlphaFoldDB" id="A0A0U2X659"/>
<organism evidence="6">
    <name type="scientific">Pseudoalteromonas translucida KMM 520</name>
    <dbReference type="NCBI Taxonomy" id="1315283"/>
    <lineage>
        <taxon>Bacteria</taxon>
        <taxon>Pseudomonadati</taxon>
        <taxon>Pseudomonadota</taxon>
        <taxon>Gammaproteobacteria</taxon>
        <taxon>Alteromonadales</taxon>
        <taxon>Pseudoalteromonadaceae</taxon>
        <taxon>Pseudoalteromonas</taxon>
    </lineage>
</organism>
<dbReference type="PATRIC" id="fig|1315283.4.peg.1422"/>
<evidence type="ECO:0000256" key="4">
    <source>
        <dbReference type="ARBA" id="ARBA00023288"/>
    </source>
</evidence>
<keyword evidence="2" id="KW-0472">Membrane</keyword>
<dbReference type="PROSITE" id="PS51257">
    <property type="entry name" value="PROKAR_LIPOPROTEIN"/>
    <property type="match status" value="1"/>
</dbReference>
<keyword evidence="1" id="KW-0732">Signal</keyword>
<dbReference type="InterPro" id="IPR036328">
    <property type="entry name" value="MliC_sf"/>
</dbReference>
<dbReference type="Proteomes" id="UP000065261">
    <property type="component" value="Chromosome I"/>
</dbReference>
<evidence type="ECO:0000313" key="7">
    <source>
        <dbReference type="Proteomes" id="UP000065261"/>
    </source>
</evidence>
<accession>A0A0U2X659</accession>
<evidence type="ECO:0000313" key="6">
    <source>
        <dbReference type="EMBL" id="ALS32830.1"/>
    </source>
</evidence>
<dbReference type="OrthoDB" id="26727at2"/>
<gene>
    <name evidence="6" type="ORF">PTRA_a1650</name>
</gene>
<proteinExistence type="predicted"/>
<feature type="domain" description="C-type lysozyme inhibitor" evidence="5">
    <location>
        <begin position="43"/>
        <end position="110"/>
    </location>
</feature>
<evidence type="ECO:0000256" key="3">
    <source>
        <dbReference type="ARBA" id="ARBA00023139"/>
    </source>
</evidence>
<dbReference type="Gene3D" id="2.40.128.200">
    <property type="match status" value="1"/>
</dbReference>
<evidence type="ECO:0000259" key="5">
    <source>
        <dbReference type="Pfam" id="PF09864"/>
    </source>
</evidence>
<keyword evidence="3" id="KW-0564">Palmitate</keyword>
<evidence type="ECO:0000256" key="2">
    <source>
        <dbReference type="ARBA" id="ARBA00023136"/>
    </source>
</evidence>
<reference evidence="6 7" key="1">
    <citation type="submission" date="2015-03" db="EMBL/GenBank/DDBJ databases">
        <authorList>
            <person name="Murphy D."/>
        </authorList>
    </citation>
    <scope>NUCLEOTIDE SEQUENCE [LARGE SCALE GENOMIC DNA]</scope>
    <source>
        <strain evidence="6 7">KMM 520</strain>
    </source>
</reference>
<dbReference type="Pfam" id="PF09864">
    <property type="entry name" value="MliC"/>
    <property type="match status" value="1"/>
</dbReference>
<dbReference type="RefSeq" id="WP_058373238.1">
    <property type="nucleotide sequence ID" value="NZ_CP011034.1"/>
</dbReference>
<protein>
    <recommendedName>
        <fullName evidence="5">C-type lysozyme inhibitor domain-containing protein</fullName>
    </recommendedName>
</protein>
<dbReference type="KEGG" id="ptn:PTRA_a1650"/>